<dbReference type="EMBL" id="QFYQ01000001">
    <property type="protein sequence ID" value="RAK54141.1"/>
    <property type="molecule type" value="Genomic_DNA"/>
</dbReference>
<proteinExistence type="predicted"/>
<protein>
    <submittedName>
        <fullName evidence="2">Uncharacterized protein</fullName>
    </submittedName>
</protein>
<gene>
    <name evidence="2" type="ORF">DJ017_06215</name>
</gene>
<accession>A0A328AHW9</accession>
<name>A0A328AHW9_9CAUL</name>
<dbReference type="RefSeq" id="WP_111527892.1">
    <property type="nucleotide sequence ID" value="NZ_JBHRSG010000002.1"/>
</dbReference>
<dbReference type="OrthoDB" id="7267013at2"/>
<evidence type="ECO:0000313" key="3">
    <source>
        <dbReference type="Proteomes" id="UP000249254"/>
    </source>
</evidence>
<dbReference type="AlphaFoldDB" id="A0A328AHW9"/>
<organism evidence="2 3">
    <name type="scientific">Phenylobacterium soli</name>
    <dbReference type="NCBI Taxonomy" id="2170551"/>
    <lineage>
        <taxon>Bacteria</taxon>
        <taxon>Pseudomonadati</taxon>
        <taxon>Pseudomonadota</taxon>
        <taxon>Alphaproteobacteria</taxon>
        <taxon>Caulobacterales</taxon>
        <taxon>Caulobacteraceae</taxon>
        <taxon>Phenylobacterium</taxon>
    </lineage>
</organism>
<feature type="region of interest" description="Disordered" evidence="1">
    <location>
        <begin position="45"/>
        <end position="69"/>
    </location>
</feature>
<comment type="caution">
    <text evidence="2">The sequence shown here is derived from an EMBL/GenBank/DDBJ whole genome shotgun (WGS) entry which is preliminary data.</text>
</comment>
<reference evidence="3" key="1">
    <citation type="submission" date="2018-05" db="EMBL/GenBank/DDBJ databases">
        <authorList>
            <person name="Li X."/>
        </authorList>
    </citation>
    <scope>NUCLEOTIDE SEQUENCE [LARGE SCALE GENOMIC DNA]</scope>
    <source>
        <strain evidence="3">LX32</strain>
    </source>
</reference>
<dbReference type="Proteomes" id="UP000249254">
    <property type="component" value="Unassembled WGS sequence"/>
</dbReference>
<sequence>MIKASPIGGDDAEILSEAIMAHTRPDESTAGGCSRAKCDPVAEAGVESFPASDPPAWTEGRRPDPAEAAAGCCCDRPPAKT</sequence>
<evidence type="ECO:0000313" key="2">
    <source>
        <dbReference type="EMBL" id="RAK54141.1"/>
    </source>
</evidence>
<keyword evidence="3" id="KW-1185">Reference proteome</keyword>
<evidence type="ECO:0000256" key="1">
    <source>
        <dbReference type="SAM" id="MobiDB-lite"/>
    </source>
</evidence>